<protein>
    <recommendedName>
        <fullName evidence="3">Filamentous hemagglutinin</fullName>
    </recommendedName>
</protein>
<reference evidence="1" key="1">
    <citation type="submission" date="2021-04" db="EMBL/GenBank/DDBJ databases">
        <title>Oceanospirillales bacteria with DddD are important DMSP degraders in coastal seawater.</title>
        <authorList>
            <person name="Liu J."/>
        </authorList>
    </citation>
    <scope>NUCLEOTIDE SEQUENCE</scope>
    <source>
        <strain evidence="1">D13-1</strain>
    </source>
</reference>
<evidence type="ECO:0000313" key="1">
    <source>
        <dbReference type="EMBL" id="UTW13368.1"/>
    </source>
</evidence>
<keyword evidence="2" id="KW-1185">Reference proteome</keyword>
<dbReference type="Proteomes" id="UP001058461">
    <property type="component" value="Chromosome"/>
</dbReference>
<organism evidence="1 2">
    <name type="scientific">Marinobacterium rhizophilum</name>
    <dbReference type="NCBI Taxonomy" id="420402"/>
    <lineage>
        <taxon>Bacteria</taxon>
        <taxon>Pseudomonadati</taxon>
        <taxon>Pseudomonadota</taxon>
        <taxon>Gammaproteobacteria</taxon>
        <taxon>Oceanospirillales</taxon>
        <taxon>Oceanospirillaceae</taxon>
        <taxon>Marinobacterium</taxon>
    </lineage>
</organism>
<evidence type="ECO:0000313" key="2">
    <source>
        <dbReference type="Proteomes" id="UP001058461"/>
    </source>
</evidence>
<proteinExistence type="predicted"/>
<dbReference type="EMBL" id="CP073347">
    <property type="protein sequence ID" value="UTW13368.1"/>
    <property type="molecule type" value="Genomic_DNA"/>
</dbReference>
<name>A0ABY5HP96_9GAMM</name>
<sequence>MPLNIRTPMTDSNSLSLTPNEAAMMQQWESMTDDQKGEYLHYAKQQDSIDAYVSSRQLNDEMNSNVYQRLATGGVQVGGAVRPDAILTIDGIEMTAQQAVDLGVRPSAMIGTQTADLD</sequence>
<evidence type="ECO:0008006" key="3">
    <source>
        <dbReference type="Google" id="ProtNLM"/>
    </source>
</evidence>
<gene>
    <name evidence="1" type="ORF">KDW95_06870</name>
</gene>
<dbReference type="RefSeq" id="WP_255855548.1">
    <property type="nucleotide sequence ID" value="NZ_CP073347.1"/>
</dbReference>
<accession>A0ABY5HP96</accession>